<dbReference type="PANTHER" id="PTHR48100:SF15">
    <property type="entry name" value="SEDOHEPTULOSE 1,7-BISPHOSPHATASE"/>
    <property type="match status" value="1"/>
</dbReference>
<dbReference type="RefSeq" id="WP_015879250.1">
    <property type="nucleotide sequence ID" value="NC_012691.1"/>
</dbReference>
<dbReference type="HOGENOM" id="CLU_084603_1_1_6"/>
<dbReference type="Gene3D" id="3.40.50.1240">
    <property type="entry name" value="Phosphoglycerate mutase-like"/>
    <property type="match status" value="1"/>
</dbReference>
<dbReference type="EMBL" id="CP001616">
    <property type="protein sequence ID" value="ACQ93782.1"/>
    <property type="molecule type" value="Genomic_DNA"/>
</dbReference>
<dbReference type="Pfam" id="PF00300">
    <property type="entry name" value="His_Phos_1"/>
    <property type="match status" value="1"/>
</dbReference>
<accession>C4L8D6</accession>
<evidence type="ECO:0000313" key="2">
    <source>
        <dbReference type="Proteomes" id="UP000009073"/>
    </source>
</evidence>
<dbReference type="AlphaFoldDB" id="C4L8D6"/>
<evidence type="ECO:0000313" key="1">
    <source>
        <dbReference type="EMBL" id="ACQ93782.1"/>
    </source>
</evidence>
<organism evidence="1 2">
    <name type="scientific">Tolumonas auensis (strain DSM 9187 / NBRC 110442 / TA 4)</name>
    <dbReference type="NCBI Taxonomy" id="595494"/>
    <lineage>
        <taxon>Bacteria</taxon>
        <taxon>Pseudomonadati</taxon>
        <taxon>Pseudomonadota</taxon>
        <taxon>Gammaproteobacteria</taxon>
        <taxon>Aeromonadales</taxon>
        <taxon>Aeromonadaceae</taxon>
        <taxon>Tolumonas</taxon>
    </lineage>
</organism>
<dbReference type="STRING" id="595494.Tola_2183"/>
<dbReference type="InterPro" id="IPR013078">
    <property type="entry name" value="His_Pase_superF_clade-1"/>
</dbReference>
<dbReference type="KEGG" id="tau:Tola_2183"/>
<gene>
    <name evidence="1" type="ordered locus">Tola_2183</name>
</gene>
<dbReference type="NCBIfam" id="TIGR00249">
    <property type="entry name" value="sixA"/>
    <property type="match status" value="1"/>
</dbReference>
<dbReference type="Proteomes" id="UP000009073">
    <property type="component" value="Chromosome"/>
</dbReference>
<dbReference type="CDD" id="cd07067">
    <property type="entry name" value="HP_PGM_like"/>
    <property type="match status" value="1"/>
</dbReference>
<protein>
    <submittedName>
        <fullName evidence="1">Phosphohistidine phosphatase, SixA</fullName>
    </submittedName>
</protein>
<dbReference type="InterPro" id="IPR050275">
    <property type="entry name" value="PGM_Phosphatase"/>
</dbReference>
<dbReference type="GO" id="GO:0005737">
    <property type="term" value="C:cytoplasm"/>
    <property type="evidence" value="ECO:0007669"/>
    <property type="project" value="InterPro"/>
</dbReference>
<dbReference type="PANTHER" id="PTHR48100">
    <property type="entry name" value="BROAD-SPECIFICITY PHOSPHATASE YOR283W-RELATED"/>
    <property type="match status" value="1"/>
</dbReference>
<dbReference type="GO" id="GO:0070297">
    <property type="term" value="P:regulation of phosphorelay signal transduction system"/>
    <property type="evidence" value="ECO:0007669"/>
    <property type="project" value="TreeGrafter"/>
</dbReference>
<dbReference type="GO" id="GO:0101006">
    <property type="term" value="F:protein histidine phosphatase activity"/>
    <property type="evidence" value="ECO:0007669"/>
    <property type="project" value="InterPro"/>
</dbReference>
<dbReference type="SUPFAM" id="SSF53254">
    <property type="entry name" value="Phosphoglycerate mutase-like"/>
    <property type="match status" value="1"/>
</dbReference>
<dbReference type="SMART" id="SM00855">
    <property type="entry name" value="PGAM"/>
    <property type="match status" value="1"/>
</dbReference>
<dbReference type="InterPro" id="IPR004449">
    <property type="entry name" value="SixA"/>
</dbReference>
<reference evidence="1 2" key="2">
    <citation type="journal article" date="2011" name="Stand. Genomic Sci.">
        <title>Complete genome sequence of Tolumonas auensis type strain (TA 4).</title>
        <authorList>
            <person name="Chertkov O."/>
            <person name="Copeland A."/>
            <person name="Lucas S."/>
            <person name="Lapidus A."/>
            <person name="Berry K.W."/>
            <person name="Detter J.C."/>
            <person name="Del Rio T.G."/>
            <person name="Hammon N."/>
            <person name="Dalin E."/>
            <person name="Tice H."/>
            <person name="Pitluck S."/>
            <person name="Richardson P."/>
            <person name="Bruce D."/>
            <person name="Goodwin L."/>
            <person name="Han C."/>
            <person name="Tapia R."/>
            <person name="Saunders E."/>
            <person name="Schmutz J."/>
            <person name="Brettin T."/>
            <person name="Larimer F."/>
            <person name="Land M."/>
            <person name="Hauser L."/>
            <person name="Spring S."/>
            <person name="Rohde M."/>
            <person name="Kyrpides N.C."/>
            <person name="Ivanova N."/>
            <person name="Goker M."/>
            <person name="Beller H.R."/>
            <person name="Klenk H.P."/>
            <person name="Woyke T."/>
        </authorList>
    </citation>
    <scope>NUCLEOTIDE SEQUENCE [LARGE SCALE GENOMIC DNA]</scope>
    <source>
        <strain evidence="2">DSM 9187 / TA4</strain>
    </source>
</reference>
<reference evidence="2" key="1">
    <citation type="submission" date="2009-05" db="EMBL/GenBank/DDBJ databases">
        <title>Complete sequence of Tolumonas auensis DSM 9187.</title>
        <authorList>
            <consortium name="US DOE Joint Genome Institute"/>
            <person name="Lucas S."/>
            <person name="Copeland A."/>
            <person name="Lapidus A."/>
            <person name="Glavina del Rio T."/>
            <person name="Tice H."/>
            <person name="Bruce D."/>
            <person name="Goodwin L."/>
            <person name="Pitluck S."/>
            <person name="Chertkov O."/>
            <person name="Brettin T."/>
            <person name="Detter J.C."/>
            <person name="Han C."/>
            <person name="Larimer F."/>
            <person name="Land M."/>
            <person name="Hauser L."/>
            <person name="Kyrpides N."/>
            <person name="Mikhailova N."/>
            <person name="Spring S."/>
            <person name="Beller H."/>
        </authorList>
    </citation>
    <scope>NUCLEOTIDE SEQUENCE [LARGE SCALE GENOMIC DNA]</scope>
    <source>
        <strain evidence="2">DSM 9187 / TA4</strain>
    </source>
</reference>
<proteinExistence type="predicted"/>
<sequence length="152" mass="17044">MKIIVMRHGEAAHEAGRDDLRPLTDKGRKQSVKMAEWVSAELPRLDRVLVSPFLRAQQTWEAIRPCLPVPAQVEEIQDLVPYGRVEAVTDYLRALDDDYILIISHLPLVGYIVNDLCANAVPPMFVTSGMAGVTLQDGNGRLDWLEGPHTFR</sequence>
<dbReference type="OrthoDB" id="9810154at2"/>
<name>C4L8D6_TOLAT</name>
<dbReference type="eggNOG" id="COG2062">
    <property type="taxonomic scope" value="Bacteria"/>
</dbReference>
<dbReference type="InterPro" id="IPR029033">
    <property type="entry name" value="His_PPase_superfam"/>
</dbReference>
<keyword evidence="2" id="KW-1185">Reference proteome</keyword>